<evidence type="ECO:0000256" key="1">
    <source>
        <dbReference type="SAM" id="Phobius"/>
    </source>
</evidence>
<keyword evidence="1" id="KW-1133">Transmembrane helix</keyword>
<proteinExistence type="predicted"/>
<evidence type="ECO:0000313" key="3">
    <source>
        <dbReference type="EMBL" id="HIU42965.1"/>
    </source>
</evidence>
<sequence>MANLKNAMRKMRAQYESQNAPDELHQRLQTLISENARPPKRRAAIIWLRRIGGSAAAAMLALCIAVNASPDAAALLADIPVLGQVVRIFSFREYQDSQNGIELKLSSPHISGLGDSEAEERINTLFDEYADKIIAQYEADVAAVAGKEEGHISISSSYSVPVDSDRQLTVAIDTTIIMASSQQCTTYYNIDKQTGELVPLSGLFKGGADYVTVISDEIKRQMRAQMDADDDVYYWLDSDVEDWNFTSIAQDQQYYVNENGELVISFDKYDIAPGYMGSVSFTIPKDVLSDIVLTGGLLDQ</sequence>
<feature type="domain" description="DUF3298" evidence="2">
    <location>
        <begin position="203"/>
        <end position="285"/>
    </location>
</feature>
<dbReference type="Gene3D" id="3.90.640.20">
    <property type="entry name" value="Heat-shock cognate protein, ATPase"/>
    <property type="match status" value="1"/>
</dbReference>
<keyword evidence="1" id="KW-0472">Membrane</keyword>
<reference evidence="3" key="1">
    <citation type="submission" date="2020-10" db="EMBL/GenBank/DDBJ databases">
        <authorList>
            <person name="Gilroy R."/>
        </authorList>
    </citation>
    <scope>NUCLEOTIDE SEQUENCE</scope>
    <source>
        <strain evidence="3">CHK191-8634</strain>
    </source>
</reference>
<evidence type="ECO:0000259" key="2">
    <source>
        <dbReference type="Pfam" id="PF11738"/>
    </source>
</evidence>
<keyword evidence="1" id="KW-0812">Transmembrane</keyword>
<comment type="caution">
    <text evidence="3">The sequence shown here is derived from an EMBL/GenBank/DDBJ whole genome shotgun (WGS) entry which is preliminary data.</text>
</comment>
<evidence type="ECO:0000313" key="4">
    <source>
        <dbReference type="Proteomes" id="UP000824073"/>
    </source>
</evidence>
<dbReference type="Proteomes" id="UP000824073">
    <property type="component" value="Unassembled WGS sequence"/>
</dbReference>
<accession>A0A9D1ISB8</accession>
<reference evidence="3" key="2">
    <citation type="journal article" date="2021" name="PeerJ">
        <title>Extensive microbial diversity within the chicken gut microbiome revealed by metagenomics and culture.</title>
        <authorList>
            <person name="Gilroy R."/>
            <person name="Ravi A."/>
            <person name="Getino M."/>
            <person name="Pursley I."/>
            <person name="Horton D.L."/>
            <person name="Alikhan N.F."/>
            <person name="Baker D."/>
            <person name="Gharbi K."/>
            <person name="Hall N."/>
            <person name="Watson M."/>
            <person name="Adriaenssens E.M."/>
            <person name="Foster-Nyarko E."/>
            <person name="Jarju S."/>
            <person name="Secka A."/>
            <person name="Antonio M."/>
            <person name="Oren A."/>
            <person name="Chaudhuri R.R."/>
            <person name="La Ragione R."/>
            <person name="Hildebrand F."/>
            <person name="Pallen M.J."/>
        </authorList>
    </citation>
    <scope>NUCLEOTIDE SEQUENCE</scope>
    <source>
        <strain evidence="3">CHK191-8634</strain>
    </source>
</reference>
<dbReference type="AlphaFoldDB" id="A0A9D1ISB8"/>
<gene>
    <name evidence="3" type="ORF">IAB67_01555</name>
</gene>
<protein>
    <submittedName>
        <fullName evidence="3">DUF3298 domain-containing protein</fullName>
    </submittedName>
</protein>
<feature type="transmembrane region" description="Helical" evidence="1">
    <location>
        <begin position="47"/>
        <end position="68"/>
    </location>
</feature>
<dbReference type="Gene3D" id="3.30.565.40">
    <property type="entry name" value="Fervidobacterium nodosum Rt17-B1 like"/>
    <property type="match status" value="1"/>
</dbReference>
<name>A0A9D1ISB8_9CLOT</name>
<dbReference type="Pfam" id="PF11738">
    <property type="entry name" value="DUF3298"/>
    <property type="match status" value="1"/>
</dbReference>
<dbReference type="EMBL" id="DVMR01000015">
    <property type="protein sequence ID" value="HIU42965.1"/>
    <property type="molecule type" value="Genomic_DNA"/>
</dbReference>
<dbReference type="InterPro" id="IPR021729">
    <property type="entry name" value="DUF3298"/>
</dbReference>
<organism evidence="3 4">
    <name type="scientific">Candidatus Ventrousia excrementavium</name>
    <dbReference type="NCBI Taxonomy" id="2840961"/>
    <lineage>
        <taxon>Bacteria</taxon>
        <taxon>Bacillati</taxon>
        <taxon>Bacillota</taxon>
        <taxon>Clostridia</taxon>
        <taxon>Eubacteriales</taxon>
        <taxon>Clostridiaceae</taxon>
        <taxon>Clostridiaceae incertae sedis</taxon>
        <taxon>Candidatus Ventrousia</taxon>
    </lineage>
</organism>
<dbReference type="InterPro" id="IPR037126">
    <property type="entry name" value="PdaC/RsiV-like_sf"/>
</dbReference>